<gene>
    <name evidence="1" type="ORF">BJ988_004464</name>
</gene>
<evidence type="ECO:0000313" key="1">
    <source>
        <dbReference type="EMBL" id="NYI79816.1"/>
    </source>
</evidence>
<dbReference type="PANTHER" id="PTHR47271:SF2">
    <property type="entry name" value="ARGININE DEIMINASE"/>
    <property type="match status" value="1"/>
</dbReference>
<organism evidence="1 2">
    <name type="scientific">Nocardioides panzhihuensis</name>
    <dbReference type="NCBI Taxonomy" id="860243"/>
    <lineage>
        <taxon>Bacteria</taxon>
        <taxon>Bacillati</taxon>
        <taxon>Actinomycetota</taxon>
        <taxon>Actinomycetes</taxon>
        <taxon>Propionibacteriales</taxon>
        <taxon>Nocardioidaceae</taxon>
        <taxon>Nocardioides</taxon>
    </lineage>
</organism>
<keyword evidence="1" id="KW-0378">Hydrolase</keyword>
<dbReference type="Gene3D" id="3.75.10.10">
    <property type="entry name" value="L-arginine/glycine Amidinotransferase, Chain A"/>
    <property type="match status" value="1"/>
</dbReference>
<dbReference type="AlphaFoldDB" id="A0A7Z0DR56"/>
<protein>
    <submittedName>
        <fullName evidence="1">N-dimethylarginine dimethylaminohydrolase</fullName>
    </submittedName>
</protein>
<keyword evidence="2" id="KW-1185">Reference proteome</keyword>
<dbReference type="PANTHER" id="PTHR47271">
    <property type="entry name" value="ARGININE DEIMINASE"/>
    <property type="match status" value="1"/>
</dbReference>
<dbReference type="SUPFAM" id="SSF55909">
    <property type="entry name" value="Pentein"/>
    <property type="match status" value="1"/>
</dbReference>
<dbReference type="EMBL" id="JACBZR010000001">
    <property type="protein sequence ID" value="NYI79816.1"/>
    <property type="molecule type" value="Genomic_DNA"/>
</dbReference>
<dbReference type="GO" id="GO:0019546">
    <property type="term" value="P:L-arginine deiminase pathway"/>
    <property type="evidence" value="ECO:0007669"/>
    <property type="project" value="TreeGrafter"/>
</dbReference>
<proteinExistence type="predicted"/>
<dbReference type="Proteomes" id="UP000564496">
    <property type="component" value="Unassembled WGS sequence"/>
</dbReference>
<comment type="caution">
    <text evidence="1">The sequence shown here is derived from an EMBL/GenBank/DDBJ whole genome shotgun (WGS) entry which is preliminary data.</text>
</comment>
<name>A0A7Z0DR56_9ACTN</name>
<dbReference type="Pfam" id="PF19420">
    <property type="entry name" value="DDAH_eukar"/>
    <property type="match status" value="1"/>
</dbReference>
<sequence length="306" mass="33611">MSTSLSWGRHYLMTEPTHYRIDYAINPFMDTEIQPDPVRARAQWDTLRATIEELGGRVDVIAPREDSPDMVYAMNLGFAATLADDSADRLGLRFGRRHVLLSHMRFPERRNETLTAVEWFAANGWGTAYVGKDGIGPTFEAGDVFPFAGHLVAGTGPRTDEMALKTLAAEMHVRVLGVRTTHAGMYHLDLAFCPLDERRAIICPDALAPESAQALLDLIPEPLVITEEEALSTFAANSIVIGRTIVMPSCPDRIRAVLEGWGFTIRIVDMSELHLGGGSVRCVTNPLDIVVGRDVPVVYGGEVIPT</sequence>
<reference evidence="1 2" key="1">
    <citation type="submission" date="2020-07" db="EMBL/GenBank/DDBJ databases">
        <title>Sequencing the genomes of 1000 actinobacteria strains.</title>
        <authorList>
            <person name="Klenk H.-P."/>
        </authorList>
    </citation>
    <scope>NUCLEOTIDE SEQUENCE [LARGE SCALE GENOMIC DNA]</scope>
    <source>
        <strain evidence="1 2">DSM 26487</strain>
    </source>
</reference>
<evidence type="ECO:0000313" key="2">
    <source>
        <dbReference type="Proteomes" id="UP000564496"/>
    </source>
</evidence>
<dbReference type="RefSeq" id="WP_179660075.1">
    <property type="nucleotide sequence ID" value="NZ_JACBZR010000001.1"/>
</dbReference>
<accession>A0A7Z0DR56</accession>
<dbReference type="GO" id="GO:0016990">
    <property type="term" value="F:arginine deiminase activity"/>
    <property type="evidence" value="ECO:0007669"/>
    <property type="project" value="TreeGrafter"/>
</dbReference>